<reference evidence="2" key="1">
    <citation type="submission" date="2014-09" db="EMBL/GenBank/DDBJ databases">
        <authorList>
            <person name="Gomez-Valero L."/>
        </authorList>
    </citation>
    <scope>NUCLEOTIDE SEQUENCE [LARGE SCALE GENOMIC DNA]</scope>
    <source>
        <strain evidence="2">ATCC35250</strain>
    </source>
</reference>
<dbReference type="STRING" id="449.LHA_1805"/>
<dbReference type="AlphaFoldDB" id="A0A0A8UPZ7"/>
<dbReference type="SUPFAM" id="SSF52540">
    <property type="entry name" value="P-loop containing nucleoside triphosphate hydrolases"/>
    <property type="match status" value="1"/>
</dbReference>
<organism evidence="1 2">
    <name type="scientific">Legionella hackeliae</name>
    <dbReference type="NCBI Taxonomy" id="449"/>
    <lineage>
        <taxon>Bacteria</taxon>
        <taxon>Pseudomonadati</taxon>
        <taxon>Pseudomonadota</taxon>
        <taxon>Gammaproteobacteria</taxon>
        <taxon>Legionellales</taxon>
        <taxon>Legionellaceae</taxon>
        <taxon>Legionella</taxon>
    </lineage>
</organism>
<dbReference type="PATRIC" id="fig|449.7.peg.2324"/>
<dbReference type="Gene3D" id="3.40.50.300">
    <property type="entry name" value="P-loop containing nucleotide triphosphate hydrolases"/>
    <property type="match status" value="1"/>
</dbReference>
<sequence length="97" mass="11055">MTIKATFFGPKSSGKTKLIRFLSFSEPLNHKYLPTIGYDFYTLTNQTGHNIQIWEGSLARRINFIQREAGKDIIDLEELNDIIAQKSNQSVHNSQPA</sequence>
<dbReference type="RefSeq" id="WP_045106139.1">
    <property type="nucleotide sequence ID" value="NZ_LN681225.1"/>
</dbReference>
<proteinExistence type="predicted"/>
<dbReference type="InterPro" id="IPR027417">
    <property type="entry name" value="P-loop_NTPase"/>
</dbReference>
<name>A0A0A8UPZ7_LEGHA</name>
<evidence type="ECO:0000313" key="2">
    <source>
        <dbReference type="Proteomes" id="UP000032803"/>
    </source>
</evidence>
<evidence type="ECO:0000313" key="1">
    <source>
        <dbReference type="EMBL" id="CEK10838.1"/>
    </source>
</evidence>
<dbReference type="OrthoDB" id="5639734at2"/>
<dbReference type="HOGENOM" id="CLU_2343264_0_0_6"/>
<protein>
    <submittedName>
        <fullName evidence="1">Uncharacterized protein</fullName>
    </submittedName>
</protein>
<keyword evidence="2" id="KW-1185">Reference proteome</keyword>
<dbReference type="EMBL" id="LN681225">
    <property type="protein sequence ID" value="CEK10838.1"/>
    <property type="molecule type" value="Genomic_DNA"/>
</dbReference>
<dbReference type="KEGG" id="lha:LHA_1805"/>
<dbReference type="Proteomes" id="UP000032803">
    <property type="component" value="Chromosome I"/>
</dbReference>
<accession>A0A0A8UPZ7</accession>
<gene>
    <name evidence="1" type="ORF">LHA_1805</name>
</gene>